<dbReference type="AlphaFoldDB" id="A0A8S9GZS0"/>
<dbReference type="InterPro" id="IPR050230">
    <property type="entry name" value="CALM/Myosin/TropC-like"/>
</dbReference>
<dbReference type="InterPro" id="IPR002048">
    <property type="entry name" value="EF_hand_dom"/>
</dbReference>
<evidence type="ECO:0000259" key="6">
    <source>
        <dbReference type="PROSITE" id="PS50222"/>
    </source>
</evidence>
<dbReference type="CDD" id="cd00051">
    <property type="entry name" value="EFh"/>
    <property type="match status" value="1"/>
</dbReference>
<dbReference type="PANTHER" id="PTHR23048">
    <property type="entry name" value="MYOSIN LIGHT CHAIN 1, 3"/>
    <property type="match status" value="1"/>
</dbReference>
<comment type="similarity">
    <text evidence="1">Belongs to the calmodulin family.</text>
</comment>
<feature type="region of interest" description="Disordered" evidence="5">
    <location>
        <begin position="1"/>
        <end position="24"/>
    </location>
</feature>
<dbReference type="InterPro" id="IPR018247">
    <property type="entry name" value="EF_Hand_1_Ca_BS"/>
</dbReference>
<keyword evidence="2" id="KW-0479">Metal-binding</keyword>
<dbReference type="SMART" id="SM00054">
    <property type="entry name" value="EFh"/>
    <property type="match status" value="2"/>
</dbReference>
<evidence type="ECO:0000256" key="5">
    <source>
        <dbReference type="SAM" id="MobiDB-lite"/>
    </source>
</evidence>
<gene>
    <name evidence="7" type="ORF">F2Q68_00038063</name>
</gene>
<dbReference type="Proteomes" id="UP000712281">
    <property type="component" value="Unassembled WGS sequence"/>
</dbReference>
<dbReference type="GO" id="GO:0016460">
    <property type="term" value="C:myosin II complex"/>
    <property type="evidence" value="ECO:0007669"/>
    <property type="project" value="TreeGrafter"/>
</dbReference>
<evidence type="ECO:0000256" key="1">
    <source>
        <dbReference type="ARBA" id="ARBA00009763"/>
    </source>
</evidence>
<dbReference type="SUPFAM" id="SSF47473">
    <property type="entry name" value="EF-hand"/>
    <property type="match status" value="1"/>
</dbReference>
<dbReference type="GO" id="GO:0005509">
    <property type="term" value="F:calcium ion binding"/>
    <property type="evidence" value="ECO:0007669"/>
    <property type="project" value="InterPro"/>
</dbReference>
<protein>
    <recommendedName>
        <fullName evidence="6">EF-hand domain-containing protein</fullName>
    </recommendedName>
</protein>
<dbReference type="InterPro" id="IPR011992">
    <property type="entry name" value="EF-hand-dom_pair"/>
</dbReference>
<evidence type="ECO:0000256" key="2">
    <source>
        <dbReference type="ARBA" id="ARBA00022723"/>
    </source>
</evidence>
<accession>A0A8S9GZS0</accession>
<evidence type="ECO:0000313" key="8">
    <source>
        <dbReference type="Proteomes" id="UP000712281"/>
    </source>
</evidence>
<keyword evidence="4" id="KW-0106">Calcium</keyword>
<feature type="domain" description="EF-hand" evidence="6">
    <location>
        <begin position="8"/>
        <end position="43"/>
    </location>
</feature>
<proteinExistence type="inferred from homology"/>
<name>A0A8S9GZS0_BRACR</name>
<dbReference type="EMBL" id="QGKW02001988">
    <property type="protein sequence ID" value="KAF2550154.1"/>
    <property type="molecule type" value="Genomic_DNA"/>
</dbReference>
<dbReference type="PROSITE" id="PS50222">
    <property type="entry name" value="EF_HAND_2"/>
    <property type="match status" value="2"/>
</dbReference>
<comment type="caution">
    <text evidence="7">The sequence shown here is derived from an EMBL/GenBank/DDBJ whole genome shotgun (WGS) entry which is preliminary data.</text>
</comment>
<keyword evidence="3" id="KW-0677">Repeat</keyword>
<dbReference type="Pfam" id="PF13405">
    <property type="entry name" value="EF-hand_6"/>
    <property type="match status" value="1"/>
</dbReference>
<dbReference type="PANTHER" id="PTHR23048:SF53">
    <property type="entry name" value="CALMODULIN"/>
    <property type="match status" value="1"/>
</dbReference>
<dbReference type="FunFam" id="1.10.238.10:FF:000001">
    <property type="entry name" value="Calmodulin 1"/>
    <property type="match status" value="1"/>
</dbReference>
<evidence type="ECO:0000256" key="3">
    <source>
        <dbReference type="ARBA" id="ARBA00022737"/>
    </source>
</evidence>
<dbReference type="PROSITE" id="PS00018">
    <property type="entry name" value="EF_HAND_1"/>
    <property type="match status" value="2"/>
</dbReference>
<organism evidence="7 8">
    <name type="scientific">Brassica cretica</name>
    <name type="common">Mustard</name>
    <dbReference type="NCBI Taxonomy" id="69181"/>
    <lineage>
        <taxon>Eukaryota</taxon>
        <taxon>Viridiplantae</taxon>
        <taxon>Streptophyta</taxon>
        <taxon>Embryophyta</taxon>
        <taxon>Tracheophyta</taxon>
        <taxon>Spermatophyta</taxon>
        <taxon>Magnoliopsida</taxon>
        <taxon>eudicotyledons</taxon>
        <taxon>Gunneridae</taxon>
        <taxon>Pentapetalae</taxon>
        <taxon>rosids</taxon>
        <taxon>malvids</taxon>
        <taxon>Brassicales</taxon>
        <taxon>Brassicaceae</taxon>
        <taxon>Brassiceae</taxon>
        <taxon>Brassica</taxon>
    </lineage>
</organism>
<sequence length="81" mass="9186">MGSLGQNPTEAELQDMINEADADGNDTIDFPEFLNLMWRIKKNTDSKEELKEAFRVFDKDQNGFISAGELRHVMTNLGEAH</sequence>
<feature type="domain" description="EF-hand" evidence="6">
    <location>
        <begin position="45"/>
        <end position="80"/>
    </location>
</feature>
<dbReference type="Gene3D" id="1.10.238.10">
    <property type="entry name" value="EF-hand"/>
    <property type="match status" value="2"/>
</dbReference>
<evidence type="ECO:0000313" key="7">
    <source>
        <dbReference type="EMBL" id="KAF2550154.1"/>
    </source>
</evidence>
<dbReference type="Pfam" id="PF00036">
    <property type="entry name" value="EF-hand_1"/>
    <property type="match status" value="1"/>
</dbReference>
<evidence type="ECO:0000256" key="4">
    <source>
        <dbReference type="ARBA" id="ARBA00022837"/>
    </source>
</evidence>
<reference evidence="7" key="1">
    <citation type="submission" date="2019-12" db="EMBL/GenBank/DDBJ databases">
        <title>Genome sequencing and annotation of Brassica cretica.</title>
        <authorList>
            <person name="Studholme D.J."/>
            <person name="Sarris P.F."/>
        </authorList>
    </citation>
    <scope>NUCLEOTIDE SEQUENCE</scope>
    <source>
        <strain evidence="7">PFS-001/15</strain>
        <tissue evidence="7">Leaf</tissue>
    </source>
</reference>